<sequence>MTRSTPTVRNDTLYYQEQEQPCCVLVGSPDWYDWLAHATTFSFTCPSGSFTARKEQAGNKRGGEYWKAYSKRKGKLLHAYIGKAHLLSLERLQTIAIQLAQNAEEQQCTPTAALPVPYSHSLPMAPTPLIGREKETESICALLQRVDVRLLTIAGPGGVGKTRLTIEVMRVLKDSFPGGVFYVPLGLISDPALVLPAVAQKLGLVETNDDSLLERIAAYLHSKHTLLVLDNFEQIMAAAPRLAELLALCPQLKIMVTSREVLHLRGEHEFVVPCLTLPNLQQLPVNGDFSAYPAMLLFVQRAAAVKSDFQLTHENAAVIAEICTCLDGLPLALELAAARIKHLSPTMLLSRLEQRLLVLTSGARDLPRRQQTLRDTLDWSYELLNPDEQKIFRYLSIFVRGCTLSSAEAFCLVLQGEHEDQEVPILDIIASLIDKSFLQQREQSDGEIRLRMLETIQEYGQACLLAAGEKDKAAQAHARHYLQLAEQAEPELRQVRQAQWLRRLERENDNLRAALHWFSTQQNSAGHEAALRLCGALWRFWLVRNRQQEGYQWAEKALLHSTEVEPALQAKACFATATLAYSQEHYERSIELWQQCLTLYEKIEDQAGVAAALNKLGTAYARNAPVEAHEFFPAQPESGHAVSGRLWHRRRVGVAGPGVLCLWFLERGPDHVRGTPGHLPASGRYA</sequence>
<dbReference type="RefSeq" id="WP_151759201.1">
    <property type="nucleotide sequence ID" value="NZ_BKZW01000004.1"/>
</dbReference>
<dbReference type="AlphaFoldDB" id="A0A5J4KYF6"/>
<evidence type="ECO:0000313" key="2">
    <source>
        <dbReference type="EMBL" id="GER91560.1"/>
    </source>
</evidence>
<dbReference type="SUPFAM" id="SSF52540">
    <property type="entry name" value="P-loop containing nucleoside triphosphate hydrolases"/>
    <property type="match status" value="1"/>
</dbReference>
<proteinExistence type="predicted"/>
<dbReference type="Gene3D" id="1.10.10.10">
    <property type="entry name" value="Winged helix-like DNA-binding domain superfamily/Winged helix DNA-binding domain"/>
    <property type="match status" value="1"/>
</dbReference>
<evidence type="ECO:0000313" key="3">
    <source>
        <dbReference type="Proteomes" id="UP000326912"/>
    </source>
</evidence>
<organism evidence="2 3">
    <name type="scientific">Dictyobacter vulcani</name>
    <dbReference type="NCBI Taxonomy" id="2607529"/>
    <lineage>
        <taxon>Bacteria</taxon>
        <taxon>Bacillati</taxon>
        <taxon>Chloroflexota</taxon>
        <taxon>Ktedonobacteria</taxon>
        <taxon>Ktedonobacterales</taxon>
        <taxon>Dictyobacteraceae</taxon>
        <taxon>Dictyobacter</taxon>
    </lineage>
</organism>
<name>A0A5J4KYF6_9CHLR</name>
<evidence type="ECO:0000259" key="1">
    <source>
        <dbReference type="Pfam" id="PF00931"/>
    </source>
</evidence>
<dbReference type="Proteomes" id="UP000326912">
    <property type="component" value="Unassembled WGS sequence"/>
</dbReference>
<dbReference type="InterPro" id="IPR036388">
    <property type="entry name" value="WH-like_DNA-bd_sf"/>
</dbReference>
<dbReference type="Gene3D" id="3.40.50.300">
    <property type="entry name" value="P-loop containing nucleotide triphosphate hydrolases"/>
    <property type="match status" value="1"/>
</dbReference>
<gene>
    <name evidence="2" type="ORF">KDW_57220</name>
</gene>
<accession>A0A5J4KYF6</accession>
<dbReference type="PANTHER" id="PTHR47691">
    <property type="entry name" value="REGULATOR-RELATED"/>
    <property type="match status" value="1"/>
</dbReference>
<dbReference type="PANTHER" id="PTHR47691:SF3">
    <property type="entry name" value="HTH-TYPE TRANSCRIPTIONAL REGULATOR RV0890C-RELATED"/>
    <property type="match status" value="1"/>
</dbReference>
<keyword evidence="3" id="KW-1185">Reference proteome</keyword>
<comment type="caution">
    <text evidence="2">The sequence shown here is derived from an EMBL/GenBank/DDBJ whole genome shotgun (WGS) entry which is preliminary data.</text>
</comment>
<dbReference type="GO" id="GO:0043531">
    <property type="term" value="F:ADP binding"/>
    <property type="evidence" value="ECO:0007669"/>
    <property type="project" value="InterPro"/>
</dbReference>
<reference evidence="2 3" key="1">
    <citation type="submission" date="2019-10" db="EMBL/GenBank/DDBJ databases">
        <title>Dictyobacter vulcani sp. nov., within the class Ktedonobacteria, isolated from soil of volcanic Mt. Zao.</title>
        <authorList>
            <person name="Zheng Y."/>
            <person name="Wang C.M."/>
            <person name="Sakai Y."/>
            <person name="Abe K."/>
            <person name="Yokota A."/>
            <person name="Yabe S."/>
        </authorList>
    </citation>
    <scope>NUCLEOTIDE SEQUENCE [LARGE SCALE GENOMIC DNA]</scope>
    <source>
        <strain evidence="2 3">W12</strain>
    </source>
</reference>
<dbReference type="InterPro" id="IPR011990">
    <property type="entry name" value="TPR-like_helical_dom_sf"/>
</dbReference>
<dbReference type="Gene3D" id="1.25.40.10">
    <property type="entry name" value="Tetratricopeptide repeat domain"/>
    <property type="match status" value="1"/>
</dbReference>
<feature type="domain" description="NB-ARC" evidence="1">
    <location>
        <begin position="134"/>
        <end position="260"/>
    </location>
</feature>
<protein>
    <recommendedName>
        <fullName evidence="1">NB-ARC domain-containing protein</fullName>
    </recommendedName>
</protein>
<dbReference type="PRINTS" id="PR00364">
    <property type="entry name" value="DISEASERSIST"/>
</dbReference>
<dbReference type="EMBL" id="BKZW01000004">
    <property type="protein sequence ID" value="GER91560.1"/>
    <property type="molecule type" value="Genomic_DNA"/>
</dbReference>
<dbReference type="InterPro" id="IPR027417">
    <property type="entry name" value="P-loop_NTPase"/>
</dbReference>
<dbReference type="Pfam" id="PF00931">
    <property type="entry name" value="NB-ARC"/>
    <property type="match status" value="1"/>
</dbReference>
<dbReference type="InterPro" id="IPR002182">
    <property type="entry name" value="NB-ARC"/>
</dbReference>